<name>A0A7T2TGH9_9MICO</name>
<evidence type="ECO:0000256" key="1">
    <source>
        <dbReference type="SAM" id="SignalP"/>
    </source>
</evidence>
<gene>
    <name evidence="2" type="ORF">I6G59_16285</name>
</gene>
<evidence type="ECO:0000313" key="2">
    <source>
        <dbReference type="EMBL" id="QPS33467.1"/>
    </source>
</evidence>
<accession>A0A7T2TGH9</accession>
<protein>
    <submittedName>
        <fullName evidence="2">Uncharacterized protein</fullName>
    </submittedName>
</protein>
<dbReference type="AlphaFoldDB" id="A0A7T2TGH9"/>
<organism evidence="2 3">
    <name type="scientific">Brevibacterium casei</name>
    <dbReference type="NCBI Taxonomy" id="33889"/>
    <lineage>
        <taxon>Bacteria</taxon>
        <taxon>Bacillati</taxon>
        <taxon>Actinomycetota</taxon>
        <taxon>Actinomycetes</taxon>
        <taxon>Micrococcales</taxon>
        <taxon>Brevibacteriaceae</taxon>
        <taxon>Brevibacterium</taxon>
    </lineage>
</organism>
<dbReference type="KEGG" id="bcau:I6G59_16285"/>
<keyword evidence="1" id="KW-0732">Signal</keyword>
<feature type="signal peptide" evidence="1">
    <location>
        <begin position="1"/>
        <end position="25"/>
    </location>
</feature>
<sequence length="171" mass="17691">MHASVLAAPTALILLLSACSSGEPASVPSTNEVQTSGASVQQFASVIAESRGDVDDWLADWHEATCSTLATESGDPTCQALLLGGGLTAETAKLKIEGATKPGVPAYIGEPPEEIAIIWGATEKVAVAAADAGEALPDDCSADSECVKKVFAFVTAMEDLQSKYDAWEPYM</sequence>
<dbReference type="RefSeq" id="WP_197931915.1">
    <property type="nucleotide sequence ID" value="NZ_CP065682.1"/>
</dbReference>
<reference evidence="2 3" key="1">
    <citation type="submission" date="2020-12" db="EMBL/GenBank/DDBJ databases">
        <title>FDA dAtabase for Regulatory Grade micrObial Sequences (FDA-ARGOS): Supporting development and validation of Infectious Disease Dx tests.</title>
        <authorList>
            <person name="Sproer C."/>
            <person name="Gronow S."/>
            <person name="Severitt S."/>
            <person name="Schroder I."/>
            <person name="Tallon L."/>
            <person name="Sadzewicz L."/>
            <person name="Zhao X."/>
            <person name="Boylan J."/>
            <person name="Ott S."/>
            <person name="Bowen H."/>
            <person name="Vavikolanu K."/>
            <person name="Mehta A."/>
            <person name="Aluvathingal J."/>
            <person name="Nadendla S."/>
            <person name="Lowell S."/>
            <person name="Myers T."/>
            <person name="Yan Y."/>
            <person name="Sichtig H."/>
        </authorList>
    </citation>
    <scope>NUCLEOTIDE SEQUENCE [LARGE SCALE GENOMIC DNA]</scope>
    <source>
        <strain evidence="2 3">FDAARGOS_902</strain>
    </source>
</reference>
<dbReference type="Proteomes" id="UP000594979">
    <property type="component" value="Chromosome"/>
</dbReference>
<feature type="chain" id="PRO_5033045330" evidence="1">
    <location>
        <begin position="26"/>
        <end position="171"/>
    </location>
</feature>
<evidence type="ECO:0000313" key="3">
    <source>
        <dbReference type="Proteomes" id="UP000594979"/>
    </source>
</evidence>
<proteinExistence type="predicted"/>
<dbReference type="EMBL" id="CP065682">
    <property type="protein sequence ID" value="QPS33467.1"/>
    <property type="molecule type" value="Genomic_DNA"/>
</dbReference>